<dbReference type="SUPFAM" id="SSF55729">
    <property type="entry name" value="Acyl-CoA N-acyltransferases (Nat)"/>
    <property type="match status" value="1"/>
</dbReference>
<gene>
    <name evidence="2" type="ORF">SAMN02745131_01362</name>
</gene>
<protein>
    <submittedName>
        <fullName evidence="2">Protein N-acetyltransferase, RimJ/RimL family</fullName>
    </submittedName>
</protein>
<dbReference type="STRING" id="1121884.SAMN02745131_01362"/>
<dbReference type="Proteomes" id="UP000184048">
    <property type="component" value="Unassembled WGS sequence"/>
</dbReference>
<dbReference type="PANTHER" id="PTHR43610:SF1">
    <property type="entry name" value="N-ACETYLTRANSFERASE DOMAIN-CONTAINING PROTEIN"/>
    <property type="match status" value="1"/>
</dbReference>
<keyword evidence="3" id="KW-1185">Reference proteome</keyword>
<proteinExistence type="predicted"/>
<reference evidence="2 3" key="1">
    <citation type="submission" date="2016-11" db="EMBL/GenBank/DDBJ databases">
        <authorList>
            <person name="Jaros S."/>
            <person name="Januszkiewicz K."/>
            <person name="Wedrychowicz H."/>
        </authorList>
    </citation>
    <scope>NUCLEOTIDE SEQUENCE [LARGE SCALE GENOMIC DNA]</scope>
    <source>
        <strain evidence="2 3">DSM 18119</strain>
    </source>
</reference>
<dbReference type="Gene3D" id="3.40.630.30">
    <property type="match status" value="1"/>
</dbReference>
<dbReference type="Pfam" id="PF13302">
    <property type="entry name" value="Acetyltransf_3"/>
    <property type="match status" value="1"/>
</dbReference>
<dbReference type="InterPro" id="IPR016181">
    <property type="entry name" value="Acyl_CoA_acyltransferase"/>
</dbReference>
<evidence type="ECO:0000259" key="1">
    <source>
        <dbReference type="Pfam" id="PF13302"/>
    </source>
</evidence>
<evidence type="ECO:0000313" key="2">
    <source>
        <dbReference type="EMBL" id="SHE89308.1"/>
    </source>
</evidence>
<organism evidence="2 3">
    <name type="scientific">Flavisolibacter ginsengisoli DSM 18119</name>
    <dbReference type="NCBI Taxonomy" id="1121884"/>
    <lineage>
        <taxon>Bacteria</taxon>
        <taxon>Pseudomonadati</taxon>
        <taxon>Bacteroidota</taxon>
        <taxon>Chitinophagia</taxon>
        <taxon>Chitinophagales</taxon>
        <taxon>Chitinophagaceae</taxon>
        <taxon>Flavisolibacter</taxon>
    </lineage>
</organism>
<feature type="domain" description="N-acetyltransferase" evidence="1">
    <location>
        <begin position="15"/>
        <end position="147"/>
    </location>
</feature>
<dbReference type="OrthoDB" id="9795199at2"/>
<dbReference type="GO" id="GO:0016747">
    <property type="term" value="F:acyltransferase activity, transferring groups other than amino-acyl groups"/>
    <property type="evidence" value="ECO:0007669"/>
    <property type="project" value="InterPro"/>
</dbReference>
<keyword evidence="2" id="KW-0808">Transferase</keyword>
<sequence length="186" mass="21293">MHFDLQPILENDKAILYPLKETDFEELYAVASNPKIWEQHPTNDRWKKEVFRNFFDGAIQSKGAFKVIDRSSGKVAGSTRIYDFNAEENSIMIGYTFYGTEYWGKGINPSVKALLLDYLFDFVSCVNFQVGAINIRSQIAIGRLGAKKVGKQEVAYFGETPKLNFTYRIEKDAWLARRTSIPGNKQ</sequence>
<dbReference type="RefSeq" id="WP_072834574.1">
    <property type="nucleotide sequence ID" value="NZ_FQUU01000004.1"/>
</dbReference>
<name>A0A1M4X757_9BACT</name>
<evidence type="ECO:0000313" key="3">
    <source>
        <dbReference type="Proteomes" id="UP000184048"/>
    </source>
</evidence>
<dbReference type="EMBL" id="FQUU01000004">
    <property type="protein sequence ID" value="SHE89308.1"/>
    <property type="molecule type" value="Genomic_DNA"/>
</dbReference>
<accession>A0A1M4X757</accession>
<dbReference type="PANTHER" id="PTHR43610">
    <property type="entry name" value="BLL6696 PROTEIN"/>
    <property type="match status" value="1"/>
</dbReference>
<dbReference type="InterPro" id="IPR000182">
    <property type="entry name" value="GNAT_dom"/>
</dbReference>
<dbReference type="AlphaFoldDB" id="A0A1M4X757"/>